<feature type="compositionally biased region" description="Polar residues" evidence="1">
    <location>
        <begin position="637"/>
        <end position="650"/>
    </location>
</feature>
<feature type="compositionally biased region" description="Polar residues" evidence="1">
    <location>
        <begin position="517"/>
        <end position="537"/>
    </location>
</feature>
<feature type="compositionally biased region" description="Polar residues" evidence="1">
    <location>
        <begin position="1203"/>
        <end position="1245"/>
    </location>
</feature>
<dbReference type="PANTHER" id="PTHR15690">
    <property type="entry name" value="NUCLEAR RECEPTOR COACTIVATOR 6"/>
    <property type="match status" value="1"/>
</dbReference>
<evidence type="ECO:0000256" key="1">
    <source>
        <dbReference type="SAM" id="MobiDB-lite"/>
    </source>
</evidence>
<dbReference type="InterPro" id="IPR026638">
    <property type="entry name" value="NCOA6"/>
</dbReference>
<feature type="compositionally biased region" description="Basic residues" evidence="1">
    <location>
        <begin position="2110"/>
        <end position="2119"/>
    </location>
</feature>
<dbReference type="GO" id="GO:0045944">
    <property type="term" value="P:positive regulation of transcription by RNA polymerase II"/>
    <property type="evidence" value="ECO:0007669"/>
    <property type="project" value="TreeGrafter"/>
</dbReference>
<feature type="compositionally biased region" description="Low complexity" evidence="1">
    <location>
        <begin position="1588"/>
        <end position="1597"/>
    </location>
</feature>
<gene>
    <name evidence="3" type="ORF">CUNI_LOCUS6647</name>
</gene>
<feature type="region of interest" description="Disordered" evidence="1">
    <location>
        <begin position="388"/>
        <end position="421"/>
    </location>
</feature>
<dbReference type="OrthoDB" id="5967287at2759"/>
<feature type="region of interest" description="Disordered" evidence="1">
    <location>
        <begin position="632"/>
        <end position="662"/>
    </location>
</feature>
<feature type="region of interest" description="Disordered" evidence="1">
    <location>
        <begin position="1495"/>
        <end position="1519"/>
    </location>
</feature>
<feature type="region of interest" description="Disordered" evidence="1">
    <location>
        <begin position="1581"/>
        <end position="1604"/>
    </location>
</feature>
<feature type="compositionally biased region" description="Basic and acidic residues" evidence="1">
    <location>
        <begin position="1846"/>
        <end position="1857"/>
    </location>
</feature>
<feature type="region of interest" description="Disordered" evidence="1">
    <location>
        <begin position="251"/>
        <end position="273"/>
    </location>
</feature>
<feature type="region of interest" description="Disordered" evidence="1">
    <location>
        <begin position="494"/>
        <end position="546"/>
    </location>
</feature>
<feature type="compositionally biased region" description="Low complexity" evidence="1">
    <location>
        <begin position="254"/>
        <end position="268"/>
    </location>
</feature>
<evidence type="ECO:0000313" key="4">
    <source>
        <dbReference type="Proteomes" id="UP000678393"/>
    </source>
</evidence>
<dbReference type="Proteomes" id="UP000678393">
    <property type="component" value="Unassembled WGS sequence"/>
</dbReference>
<feature type="compositionally biased region" description="Basic and acidic residues" evidence="1">
    <location>
        <begin position="1495"/>
        <end position="1504"/>
    </location>
</feature>
<keyword evidence="4" id="KW-1185">Reference proteome</keyword>
<feature type="region of interest" description="Disordered" evidence="1">
    <location>
        <begin position="1143"/>
        <end position="1169"/>
    </location>
</feature>
<dbReference type="EMBL" id="CAJHNH020001024">
    <property type="protein sequence ID" value="CAG5121089.1"/>
    <property type="molecule type" value="Genomic_DNA"/>
</dbReference>
<feature type="compositionally biased region" description="Polar residues" evidence="1">
    <location>
        <begin position="1922"/>
        <end position="1953"/>
    </location>
</feature>
<feature type="compositionally biased region" description="Basic and acidic residues" evidence="1">
    <location>
        <begin position="1878"/>
        <end position="1906"/>
    </location>
</feature>
<sequence>MDGAMGQEEDVVEAVLTCEGDFHDPELSIRIERFRHRLKDLLLTEKQRLQVKKIEPWNSVKVTVTIPRAAAIRLRQLAQNGNDALRQMGVLSVQIQGDTQISLTIAGRNNEPTQLLLRTQPVSQAGNSSLPLSAGGSDSGIQNSEDYGSPQGSSSDDLTRRNIVNYLRQGSGLRQNAIFDSILGSATSSVPALSFDLDLPQSLDSVAGPSGSSTVFRPNSIVSTSLQSSSLKGSNLNSSFPFTKTPGAFHPPVSRLSSSAGQSSATNSTHHLQPVNGRLVGSLGHDTQNTQQSLSSPAPSAHMFQHNMNTFNPVSALRLSPAASSAHVNALPLHVPPSSPTPSFMIDLPPPPPYPSSSNANRQGKPVTSSSPLLVNLLQTDPLMATVGLASGHPNKPLAAGDFNSGSPSKKRRPKKQKDGVMKAYLTDSAVSGRAGVHSWLFPSDVSVEHSNSRVTESSATSLDFMPSRTDMLAASHIADSFMLKPLPDCKPSFLSDRPGSESHIGSPSDEFHSDFSSRSAIGTGYSSSNISDSNGQDPFPKDLDPFSMEIAAGKIINPYTGHLEPRDSTMDSMQVRHFSSLSSSQIPHAQATNRMKIADTSHFPPNHNSQAASSEMVTPLTNQILLNSLPHKHADSQNGTSSPADNKTSSEGDENSNHSQSVADTLPEHAGAVVLLEHSSVKAENHDSGIGSSSERSDDTPSEPGDAEFRSGQSGAEVEDGSKASVQKPVNCKLESKVNSSSNTITVGYMMNPSDSAAQPKLTQITDVSHTSKNSVVVSTSAVTDISHFFHTHVMSMGKQAGILTGSSQSSMEVGVEDSKGQPNHSLPGRLRENGQSPEDLGNTSSGKVNGPSSQSSIEKMVKAAGDKQHKKIRSSPKQNSKKGLMDVSTEHQKLQAEVLERLGKLHQSTESAKESSHVMSVKANSLEKAGSPDALSQRLNSSEDRPDQIIFDMEELVNGRITGSGSSGAESRGGSNITSIYSKRSSPVNVNMLNHIYAPGLPLPRRLTESVQRLVKPLPAAETSVSYSQMRPCKSPGSGGSPRAGSGVGIQSSLRMSGVRSPGASMPKLVASDKHSLLSGGLDLAGLTNLQFASTTSERTDLVTCQMGSQALASDVLFQDTHCFSSSRTSPDLLDSKSYSSKMLSQSFPPHKSKDMKPNSSHTSHGLFLSLQSNSSFSEKNISSSVNTTRHTQLPKARAESSLSSSQDSRFHLSNRSHQDVLQSGHLSSISDTSQARLGSQQPPAAEPSHSAVNSHVADNSSAYTSHSNAASPVMPMLQLRQDSPVTPTTASNMPSLSSQSPSSIFTAREISTATTGSSGTTSSTQNKHVPYSITVASSGTTSNTIAKSTTLSTFLPTSFAASTAPLVLGKAEDSPSYTATRPRLSLPSELSSNSKPKKVHIPNNPSPSSRSGCSTPQFSRNLFESVSGTLTQDGRSSSKLEQASENNSLDSAGHGSVHLPVCTTDGPSDSFVSLSVSHESKGDQLVKTLRQKSVDSGDRRTAASLSQSSKADAASKSIVTSQETSLSTFLSTEVVNLDFPLPAQACDVLSLNKVSVKGSSCSGSILKTSLSVSQSLQESAHAHTSQPSTSSLSSVAAHVRTSDNLRDTQASPAVGKDDTVVKVTPGLSNSSMPLVKEPILEILASALGSSLTKTSRPGKSFVEKQISSSELTLQFHRAEEEAVTESKIVTIQSGPRRAQDYSRRQPSLDLSSSDSAAILNSDPLTRRPARKRKLTQEDDSTDEASSADPTPAKQPLVMHSLGSGIRSRAKCASADDDLTVIHSNMRTDSPESKGVHLGKCLGQKEPQEWKTEQISRVTLEAPQEEADSQNNVSRMRRTSGSENQDHNGPKETRSHRSVVSDTSSLDENLLSNTYHEVKTSALKESRLHHSAADSGSEGKERQLHCTGAASSAVEDQRLTTDGLSSPLSSVDHSENSQKGTVLQDSDSLSRTADVPDGKDDQQDNSSQLNLSLEDSADSGREVSSEKPASSDGGLSDSKLDDGQKKTHRIRRQFYAYVPEKSIDQTYFDTPILSGRTRSKNKPCDLGDAALEEAAPAASGTESHPQHPAVGQQTAPVGKAEGSAEKAGGKRPTRSVRTKDNSQEQNASKRRRVQQHR</sequence>
<feature type="region of interest" description="Disordered" evidence="1">
    <location>
        <begin position="124"/>
        <end position="159"/>
    </location>
</feature>
<feature type="compositionally biased region" description="Polar residues" evidence="1">
    <location>
        <begin position="1409"/>
        <end position="1453"/>
    </location>
</feature>
<feature type="compositionally biased region" description="Polar residues" evidence="1">
    <location>
        <begin position="578"/>
        <end position="589"/>
    </location>
</feature>
<feature type="compositionally biased region" description="Polar residues" evidence="1">
    <location>
        <begin position="139"/>
        <end position="156"/>
    </location>
</feature>
<reference evidence="3" key="1">
    <citation type="submission" date="2021-04" db="EMBL/GenBank/DDBJ databases">
        <authorList>
            <consortium name="Molecular Ecology Group"/>
        </authorList>
    </citation>
    <scope>NUCLEOTIDE SEQUENCE</scope>
</reference>
<feature type="compositionally biased region" description="Low complexity" evidence="1">
    <location>
        <begin position="1710"/>
        <end position="1720"/>
    </location>
</feature>
<feature type="compositionally biased region" description="Polar residues" evidence="1">
    <location>
        <begin position="359"/>
        <end position="369"/>
    </location>
</feature>
<feature type="region of interest" description="Disordered" evidence="1">
    <location>
        <begin position="560"/>
        <end position="589"/>
    </location>
</feature>
<accession>A0A8S3YWG5</accession>
<dbReference type="GO" id="GO:0035097">
    <property type="term" value="C:histone methyltransferase complex"/>
    <property type="evidence" value="ECO:0007669"/>
    <property type="project" value="TreeGrafter"/>
</dbReference>
<dbReference type="Pfam" id="PF13820">
    <property type="entry name" value="NCOA6_TRADD-N"/>
    <property type="match status" value="1"/>
</dbReference>
<feature type="region of interest" description="Disordered" evidence="1">
    <location>
        <begin position="808"/>
        <end position="892"/>
    </location>
</feature>
<feature type="compositionally biased region" description="Low complexity" evidence="1">
    <location>
        <begin position="965"/>
        <end position="977"/>
    </location>
</feature>
<feature type="region of interest" description="Disordered" evidence="1">
    <location>
        <begin position="680"/>
        <end position="731"/>
    </location>
</feature>
<dbReference type="PANTHER" id="PTHR15690:SF0">
    <property type="entry name" value="NUCLEAR RECEPTOR COACTIVATOR 6"/>
    <property type="match status" value="1"/>
</dbReference>
<feature type="compositionally biased region" description="Low complexity" evidence="1">
    <location>
        <begin position="1385"/>
        <end position="1397"/>
    </location>
</feature>
<feature type="region of interest" description="Disordered" evidence="1">
    <location>
        <begin position="964"/>
        <end position="983"/>
    </location>
</feature>
<feature type="compositionally biased region" description="Polar residues" evidence="1">
    <location>
        <begin position="1831"/>
        <end position="1845"/>
    </location>
</feature>
<dbReference type="GO" id="GO:0005667">
    <property type="term" value="C:transcription regulator complex"/>
    <property type="evidence" value="ECO:0007669"/>
    <property type="project" value="TreeGrafter"/>
</dbReference>
<feature type="region of interest" description="Disordered" evidence="1">
    <location>
        <begin position="1696"/>
        <end position="1760"/>
    </location>
</feature>
<feature type="region of interest" description="Disordered" evidence="1">
    <location>
        <begin position="342"/>
        <end position="369"/>
    </location>
</feature>
<dbReference type="InterPro" id="IPR032715">
    <property type="entry name" value="NCOA6_TRADD-N"/>
</dbReference>
<evidence type="ECO:0000259" key="2">
    <source>
        <dbReference type="Pfam" id="PF13820"/>
    </source>
</evidence>
<feature type="compositionally biased region" description="Low complexity" evidence="1">
    <location>
        <begin position="1505"/>
        <end position="1519"/>
    </location>
</feature>
<feature type="compositionally biased region" description="Polar residues" evidence="1">
    <location>
        <begin position="835"/>
        <end position="859"/>
    </location>
</feature>
<name>A0A8S3YWG5_9EUPU</name>
<feature type="region of interest" description="Disordered" evidence="1">
    <location>
        <begin position="1788"/>
        <end position="2119"/>
    </location>
</feature>
<feature type="region of interest" description="Disordered" evidence="1">
    <location>
        <begin position="1182"/>
        <end position="1272"/>
    </location>
</feature>
<feature type="region of interest" description="Disordered" evidence="1">
    <location>
        <begin position="1374"/>
        <end position="1465"/>
    </location>
</feature>
<evidence type="ECO:0000313" key="3">
    <source>
        <dbReference type="EMBL" id="CAG5121089.1"/>
    </source>
</evidence>
<feature type="compositionally biased region" description="Polar residues" evidence="1">
    <location>
        <begin position="1966"/>
        <end position="1975"/>
    </location>
</feature>
<comment type="caution">
    <text evidence="3">The sequence shown here is derived from an EMBL/GenBank/DDBJ whole genome shotgun (WGS) entry which is preliminary data.</text>
</comment>
<feature type="compositionally biased region" description="Gly residues" evidence="1">
    <location>
        <begin position="1039"/>
        <end position="1050"/>
    </location>
</feature>
<feature type="compositionally biased region" description="Low complexity" evidence="1">
    <location>
        <begin position="1294"/>
        <end position="1306"/>
    </location>
</feature>
<feature type="domain" description="Nuclear receptor coactivator 6 TRADD-N" evidence="2">
    <location>
        <begin position="14"/>
        <end position="113"/>
    </location>
</feature>
<protein>
    <recommendedName>
        <fullName evidence="2">Nuclear receptor coactivator 6 TRADD-N domain-containing protein</fullName>
    </recommendedName>
</protein>
<dbReference type="GO" id="GO:0003713">
    <property type="term" value="F:transcription coactivator activity"/>
    <property type="evidence" value="ECO:0007669"/>
    <property type="project" value="InterPro"/>
</dbReference>
<feature type="region of interest" description="Disordered" evidence="1">
    <location>
        <begin position="1286"/>
        <end position="1306"/>
    </location>
</feature>
<feature type="compositionally biased region" description="Polar residues" evidence="1">
    <location>
        <begin position="1253"/>
        <end position="1272"/>
    </location>
</feature>
<feature type="compositionally biased region" description="Polar residues" evidence="1">
    <location>
        <begin position="1860"/>
        <end position="1877"/>
    </location>
</feature>
<proteinExistence type="predicted"/>
<organism evidence="3 4">
    <name type="scientific">Candidula unifasciata</name>
    <dbReference type="NCBI Taxonomy" id="100452"/>
    <lineage>
        <taxon>Eukaryota</taxon>
        <taxon>Metazoa</taxon>
        <taxon>Spiralia</taxon>
        <taxon>Lophotrochozoa</taxon>
        <taxon>Mollusca</taxon>
        <taxon>Gastropoda</taxon>
        <taxon>Heterobranchia</taxon>
        <taxon>Euthyneura</taxon>
        <taxon>Panpulmonata</taxon>
        <taxon>Eupulmonata</taxon>
        <taxon>Stylommatophora</taxon>
        <taxon>Helicina</taxon>
        <taxon>Helicoidea</taxon>
        <taxon>Geomitridae</taxon>
        <taxon>Candidula</taxon>
    </lineage>
</organism>
<feature type="region of interest" description="Disordered" evidence="1">
    <location>
        <begin position="927"/>
        <end position="946"/>
    </location>
</feature>
<feature type="region of interest" description="Disordered" evidence="1">
    <location>
        <begin position="1028"/>
        <end position="1052"/>
    </location>
</feature>